<organism evidence="1 2">
    <name type="scientific">Pisum sativum</name>
    <name type="common">Garden pea</name>
    <name type="synonym">Lathyrus oleraceus</name>
    <dbReference type="NCBI Taxonomy" id="3888"/>
    <lineage>
        <taxon>Eukaryota</taxon>
        <taxon>Viridiplantae</taxon>
        <taxon>Streptophyta</taxon>
        <taxon>Embryophyta</taxon>
        <taxon>Tracheophyta</taxon>
        <taxon>Spermatophyta</taxon>
        <taxon>Magnoliopsida</taxon>
        <taxon>eudicotyledons</taxon>
        <taxon>Gunneridae</taxon>
        <taxon>Pentapetalae</taxon>
        <taxon>rosids</taxon>
        <taxon>fabids</taxon>
        <taxon>Fabales</taxon>
        <taxon>Fabaceae</taxon>
        <taxon>Papilionoideae</taxon>
        <taxon>50 kb inversion clade</taxon>
        <taxon>NPAAA clade</taxon>
        <taxon>Hologalegina</taxon>
        <taxon>IRL clade</taxon>
        <taxon>Fabeae</taxon>
        <taxon>Lathyrus</taxon>
    </lineage>
</organism>
<reference evidence="1 2" key="1">
    <citation type="journal article" date="2022" name="Nat. Genet.">
        <title>Improved pea reference genome and pan-genome highlight genomic features and evolutionary characteristics.</title>
        <authorList>
            <person name="Yang T."/>
            <person name="Liu R."/>
            <person name="Luo Y."/>
            <person name="Hu S."/>
            <person name="Wang D."/>
            <person name="Wang C."/>
            <person name="Pandey M.K."/>
            <person name="Ge S."/>
            <person name="Xu Q."/>
            <person name="Li N."/>
            <person name="Li G."/>
            <person name="Huang Y."/>
            <person name="Saxena R.K."/>
            <person name="Ji Y."/>
            <person name="Li M."/>
            <person name="Yan X."/>
            <person name="He Y."/>
            <person name="Liu Y."/>
            <person name="Wang X."/>
            <person name="Xiang C."/>
            <person name="Varshney R.K."/>
            <person name="Ding H."/>
            <person name="Gao S."/>
            <person name="Zong X."/>
        </authorList>
    </citation>
    <scope>NUCLEOTIDE SEQUENCE [LARGE SCALE GENOMIC DNA]</scope>
    <source>
        <strain evidence="1 2">cv. Zhongwan 6</strain>
    </source>
</reference>
<evidence type="ECO:0000313" key="1">
    <source>
        <dbReference type="EMBL" id="KAI5444430.1"/>
    </source>
</evidence>
<sequence>MLQNPSQDRDLTYYAETDQTCNEALEFFLLWDLRDTFLLLTRNSNANCSPKVLKSSKRVRLNSDTTSDVELTKISRNIKVNQKRKEQWRKLLHSQQENKRGNIEREQEARLQALEAKQLEARQKFRELSAPDELSNLVSLKELGTSHNAPKLLLSNEVSKTSCKQATASELSRKEAVGFPSKVRSTDYPDNAAPLNSLSTDQISDEGYEVVSSTLCIFSSPADGRPTTSSLLVSPSKQQVLDRVLLPITDGQIPVVVPENNHEEVECQLTDNVEVNESTQLHLPFWFHLQSNKFLIESCYP</sequence>
<dbReference type="AlphaFoldDB" id="A0A9D5BIW4"/>
<protein>
    <submittedName>
        <fullName evidence="1">Uncharacterized protein</fullName>
    </submittedName>
</protein>
<evidence type="ECO:0000313" key="2">
    <source>
        <dbReference type="Proteomes" id="UP001058974"/>
    </source>
</evidence>
<accession>A0A9D5BIW4</accession>
<gene>
    <name evidence="1" type="ORF">KIW84_012889</name>
</gene>
<dbReference type="EMBL" id="JAMSHJ010000001">
    <property type="protein sequence ID" value="KAI5444430.1"/>
    <property type="molecule type" value="Genomic_DNA"/>
</dbReference>
<dbReference type="Gramene" id="Psat01G0288900-T1">
    <property type="protein sequence ID" value="KAI5444430.1"/>
    <property type="gene ID" value="KIW84_012889"/>
</dbReference>
<comment type="caution">
    <text evidence="1">The sequence shown here is derived from an EMBL/GenBank/DDBJ whole genome shotgun (WGS) entry which is preliminary data.</text>
</comment>
<dbReference type="Proteomes" id="UP001058974">
    <property type="component" value="Chromosome 1"/>
</dbReference>
<name>A0A9D5BIW4_PEA</name>
<proteinExistence type="predicted"/>
<keyword evidence="2" id="KW-1185">Reference proteome</keyword>